<evidence type="ECO:0000313" key="2">
    <source>
        <dbReference type="Proteomes" id="UP000018227"/>
    </source>
</evidence>
<dbReference type="AlphaFoldDB" id="V2Y3D8"/>
<protein>
    <submittedName>
        <fullName evidence="1">Uncharacterized protein</fullName>
    </submittedName>
</protein>
<proteinExistence type="predicted"/>
<dbReference type="Proteomes" id="UP000018227">
    <property type="component" value="Unassembled WGS sequence"/>
</dbReference>
<reference evidence="1 2" key="1">
    <citation type="submission" date="2013-06" db="EMBL/GenBank/DDBJ databases">
        <authorList>
            <person name="Weinstock G."/>
            <person name="Sodergren E."/>
            <person name="Clifton S."/>
            <person name="Fulton L."/>
            <person name="Fulton B."/>
            <person name="Courtney L."/>
            <person name="Fronick C."/>
            <person name="Harrison M."/>
            <person name="Strong C."/>
            <person name="Farmer C."/>
            <person name="Delahaunty K."/>
            <person name="Markovic C."/>
            <person name="Hall O."/>
            <person name="Minx P."/>
            <person name="Tomlinson C."/>
            <person name="Mitreva M."/>
            <person name="Nelson J."/>
            <person name="Hou S."/>
            <person name="Wollam A."/>
            <person name="Pepin K.H."/>
            <person name="Johnson M."/>
            <person name="Bhonagiri V."/>
            <person name="Nash W.E."/>
            <person name="Warren W."/>
            <person name="Chinwalla A."/>
            <person name="Mardis E.R."/>
            <person name="Wilson R.K."/>
        </authorList>
    </citation>
    <scope>NUCLEOTIDE SEQUENCE [LARGE SCALE GENOMIC DNA]</scope>
    <source>
        <strain evidence="1 2">ATCC 51271</strain>
    </source>
</reference>
<organism evidence="1 2">
    <name type="scientific">Catonella morbi ATCC 51271</name>
    <dbReference type="NCBI Taxonomy" id="592026"/>
    <lineage>
        <taxon>Bacteria</taxon>
        <taxon>Bacillati</taxon>
        <taxon>Bacillota</taxon>
        <taxon>Clostridia</taxon>
        <taxon>Lachnospirales</taxon>
        <taxon>Lachnospiraceae</taxon>
        <taxon>Catonella</taxon>
    </lineage>
</organism>
<gene>
    <name evidence="1" type="ORF">GCWU0000282_002345</name>
</gene>
<dbReference type="EMBL" id="ACIL03000016">
    <property type="protein sequence ID" value="ESL02211.1"/>
    <property type="molecule type" value="Genomic_DNA"/>
</dbReference>
<keyword evidence="2" id="KW-1185">Reference proteome</keyword>
<evidence type="ECO:0000313" key="1">
    <source>
        <dbReference type="EMBL" id="ESL02211.1"/>
    </source>
</evidence>
<accession>V2Y3D8</accession>
<dbReference type="HOGENOM" id="CLU_3286813_0_0_9"/>
<sequence>MFLPLFILISESYTLIPAMSICVGKEIYSLIKAVFYILRD</sequence>
<comment type="caution">
    <text evidence="1">The sequence shown here is derived from an EMBL/GenBank/DDBJ whole genome shotgun (WGS) entry which is preliminary data.</text>
</comment>
<dbReference type="STRING" id="592026.GCWU0000282_002345"/>
<name>V2Y3D8_9FIRM</name>